<dbReference type="EMBL" id="JACHVB010000034">
    <property type="protein sequence ID" value="MBC2594757.1"/>
    <property type="molecule type" value="Genomic_DNA"/>
</dbReference>
<comment type="cofactor">
    <cofactor evidence="1">
        <name>pyridoxal 5'-phosphate</name>
        <dbReference type="ChEBI" id="CHEBI:597326"/>
    </cofactor>
</comment>
<dbReference type="GO" id="GO:0005960">
    <property type="term" value="C:glycine cleavage complex"/>
    <property type="evidence" value="ECO:0007669"/>
    <property type="project" value="TreeGrafter"/>
</dbReference>
<evidence type="ECO:0000256" key="3">
    <source>
        <dbReference type="ARBA" id="ARBA00012134"/>
    </source>
</evidence>
<dbReference type="GO" id="GO:0019464">
    <property type="term" value="P:glycine decarboxylation via glycine cleavage system"/>
    <property type="evidence" value="ECO:0007669"/>
    <property type="project" value="TreeGrafter"/>
</dbReference>
<dbReference type="Pfam" id="PF21478">
    <property type="entry name" value="GcvP2_C"/>
    <property type="match status" value="1"/>
</dbReference>
<organism evidence="9 10">
    <name type="scientific">Ruficoccus amylovorans</name>
    <dbReference type="NCBI Taxonomy" id="1804625"/>
    <lineage>
        <taxon>Bacteria</taxon>
        <taxon>Pseudomonadati</taxon>
        <taxon>Verrucomicrobiota</taxon>
        <taxon>Opitutia</taxon>
        <taxon>Puniceicoccales</taxon>
        <taxon>Cerasicoccaceae</taxon>
        <taxon>Ruficoccus</taxon>
    </lineage>
</organism>
<keyword evidence="5 9" id="KW-0560">Oxidoreductase</keyword>
<gene>
    <name evidence="9" type="primary">gcvPB</name>
    <name evidence="9" type="ORF">H5P28_10840</name>
</gene>
<keyword evidence="4" id="KW-0663">Pyridoxal phosphate</keyword>
<dbReference type="RefSeq" id="WP_185675725.1">
    <property type="nucleotide sequence ID" value="NZ_JACHVB010000034.1"/>
</dbReference>
<protein>
    <recommendedName>
        <fullName evidence="3">glycine dehydrogenase (aminomethyl-transferring)</fullName>
        <ecNumber evidence="3">1.4.4.2</ecNumber>
    </recommendedName>
</protein>
<comment type="caution">
    <text evidence="9">The sequence shown here is derived from an EMBL/GenBank/DDBJ whole genome shotgun (WGS) entry which is preliminary data.</text>
</comment>
<feature type="domain" description="Glycine cleavage system P-protein N-terminal" evidence="7">
    <location>
        <begin position="11"/>
        <end position="430"/>
    </location>
</feature>
<dbReference type="PANTHER" id="PTHR11773">
    <property type="entry name" value="GLYCINE DEHYDROGENASE, DECARBOXYLATING"/>
    <property type="match status" value="1"/>
</dbReference>
<dbReference type="Gene3D" id="3.40.640.10">
    <property type="entry name" value="Type I PLP-dependent aspartate aminotransferase-like (Major domain)"/>
    <property type="match status" value="2"/>
</dbReference>
<feature type="domain" description="Glycine dehydrogenase C-terminal" evidence="8">
    <location>
        <begin position="809"/>
        <end position="918"/>
    </location>
</feature>
<dbReference type="InterPro" id="IPR049315">
    <property type="entry name" value="GDC-P_N"/>
</dbReference>
<dbReference type="Gene3D" id="3.90.1150.10">
    <property type="entry name" value="Aspartate Aminotransferase, domain 1"/>
    <property type="match status" value="2"/>
</dbReference>
<evidence type="ECO:0000256" key="5">
    <source>
        <dbReference type="ARBA" id="ARBA00023002"/>
    </source>
</evidence>
<evidence type="ECO:0000256" key="1">
    <source>
        <dbReference type="ARBA" id="ARBA00001933"/>
    </source>
</evidence>
<dbReference type="GO" id="GO:0005829">
    <property type="term" value="C:cytosol"/>
    <property type="evidence" value="ECO:0007669"/>
    <property type="project" value="TreeGrafter"/>
</dbReference>
<dbReference type="GO" id="GO:0030170">
    <property type="term" value="F:pyridoxal phosphate binding"/>
    <property type="evidence" value="ECO:0007669"/>
    <property type="project" value="TreeGrafter"/>
</dbReference>
<dbReference type="NCBIfam" id="NF003346">
    <property type="entry name" value="PRK04366.1"/>
    <property type="match status" value="1"/>
</dbReference>
<evidence type="ECO:0000313" key="9">
    <source>
        <dbReference type="EMBL" id="MBC2594757.1"/>
    </source>
</evidence>
<dbReference type="GO" id="GO:0004375">
    <property type="term" value="F:glycine dehydrogenase (decarboxylating) activity"/>
    <property type="evidence" value="ECO:0007669"/>
    <property type="project" value="UniProtKB-EC"/>
</dbReference>
<comment type="catalytic activity">
    <reaction evidence="6">
        <text>N(6)-[(R)-lipoyl]-L-lysyl-[glycine-cleavage complex H protein] + glycine + H(+) = N(6)-[(R)-S(8)-aminomethyldihydrolipoyl]-L-lysyl-[glycine-cleavage complex H protein] + CO2</text>
        <dbReference type="Rhea" id="RHEA:24304"/>
        <dbReference type="Rhea" id="RHEA-COMP:10494"/>
        <dbReference type="Rhea" id="RHEA-COMP:10495"/>
        <dbReference type="ChEBI" id="CHEBI:15378"/>
        <dbReference type="ChEBI" id="CHEBI:16526"/>
        <dbReference type="ChEBI" id="CHEBI:57305"/>
        <dbReference type="ChEBI" id="CHEBI:83099"/>
        <dbReference type="ChEBI" id="CHEBI:83143"/>
        <dbReference type="EC" id="1.4.4.2"/>
    </reaction>
</comment>
<keyword evidence="10" id="KW-1185">Reference proteome</keyword>
<dbReference type="Proteomes" id="UP000546464">
    <property type="component" value="Unassembled WGS sequence"/>
</dbReference>
<reference evidence="9 10" key="1">
    <citation type="submission" date="2020-07" db="EMBL/GenBank/DDBJ databases">
        <authorList>
            <person name="Feng X."/>
        </authorList>
    </citation>
    <scope>NUCLEOTIDE SEQUENCE [LARGE SCALE GENOMIC DNA]</scope>
    <source>
        <strain evidence="9 10">JCM31066</strain>
    </source>
</reference>
<evidence type="ECO:0000313" key="10">
    <source>
        <dbReference type="Proteomes" id="UP000546464"/>
    </source>
</evidence>
<accession>A0A842HGS2</accession>
<dbReference type="InterPro" id="IPR015424">
    <property type="entry name" value="PyrdxlP-dep_Trfase"/>
</dbReference>
<name>A0A842HGS2_9BACT</name>
<dbReference type="InterPro" id="IPR015422">
    <property type="entry name" value="PyrdxlP-dep_Trfase_small"/>
</dbReference>
<proteinExistence type="predicted"/>
<evidence type="ECO:0000256" key="4">
    <source>
        <dbReference type="ARBA" id="ARBA00022898"/>
    </source>
</evidence>
<dbReference type="EC" id="1.4.4.2" evidence="3"/>
<dbReference type="SUPFAM" id="SSF53383">
    <property type="entry name" value="PLP-dependent transferases"/>
    <property type="match status" value="2"/>
</dbReference>
<dbReference type="Pfam" id="PF02347">
    <property type="entry name" value="GDC-P"/>
    <property type="match status" value="1"/>
</dbReference>
<evidence type="ECO:0000256" key="2">
    <source>
        <dbReference type="ARBA" id="ARBA00003788"/>
    </source>
</evidence>
<comment type="function">
    <text evidence="2">The glycine cleavage system catalyzes the degradation of glycine. The P protein binds the alpha-amino group of glycine through its pyridoxal phosphate cofactor; CO(2) is released and the remaining methylamine moiety is then transferred to the lipoamide cofactor of the H protein.</text>
</comment>
<evidence type="ECO:0000259" key="8">
    <source>
        <dbReference type="Pfam" id="PF21478"/>
    </source>
</evidence>
<dbReference type="GO" id="GO:0016594">
    <property type="term" value="F:glycine binding"/>
    <property type="evidence" value="ECO:0007669"/>
    <property type="project" value="TreeGrafter"/>
</dbReference>
<dbReference type="AlphaFoldDB" id="A0A842HGS2"/>
<dbReference type="InterPro" id="IPR015421">
    <property type="entry name" value="PyrdxlP-dep_Trfase_major"/>
</dbReference>
<evidence type="ECO:0000256" key="6">
    <source>
        <dbReference type="ARBA" id="ARBA00049026"/>
    </source>
</evidence>
<dbReference type="InterPro" id="IPR020581">
    <property type="entry name" value="GDC_P"/>
</dbReference>
<dbReference type="InterPro" id="IPR049316">
    <property type="entry name" value="GDC-P_C"/>
</dbReference>
<dbReference type="PANTHER" id="PTHR11773:SF1">
    <property type="entry name" value="GLYCINE DEHYDROGENASE (DECARBOXYLATING), MITOCHONDRIAL"/>
    <property type="match status" value="1"/>
</dbReference>
<sequence>MSQPDREHARDYIPASEEDFQTMLETVGSKDLADLYRHISPEVKFAGALPLPPAEAHENLLDRLGELADMNPARESYIGDGLPNFRQMPIVAEVSAIRNLTTAYTPYQPERSQGTLLCHWIYQCLMRTLTGFEAVNASLYDRSTALFEAACAAVRLKRKSSVVIVSEAIYPGDREVLETLAADTEVEIRWAPRDLSTGRLDLEALRKLVAEAGETLAGIAFPQINDLGLIEDVDALTDLAHEAGVLAIAMIDPILLGTGGLKPPTAYGQAGADIVVGEAQHLALAPNFGGPGLGLFAVRHNSEVPNHVRATPGRYVGKARDGEGRDCRVAVMSTREQHIRKDKATSNICSNQAFIATLAGAALLERGEEGMAAVTAAARERAREAAAALCALEGVELLYPEAPFYNEVTLKLSRPVQEVLRAGREAGLHLGVDVSYRVAGQTNLLKLSFSDLHAESTNLIACFEHLFGPAKKQAALPAIPESALREGATGLPSFGYEEVLAYYRRLGALNVSPDDSPYPLGSCTMKYNPLVNDEAAALPGFTQAHPQAPTEDVQGCLKLLFEIQEWFKGITGLAGLTTQPLAGAQGELVGLKLFQAYHRDHSQHRRDVILIPRSAHGTNFATAAMAGFTPRPGANPKGGIVLLEAGDDGQIDLAQLDQMIALYGDRIAGVMITNPNTSGIFEVNFKAIADKIHAIGGLVYMDGANMNAIAGWVNLGAMGVDAVHNNLHKTWTIPHGGGGPGDAIVAVSERLLPYLPGHQIVQDGSGSYVPIKAPRSIGSFHRHWGNFGHKIRCYTYLLRLGGEGIQRMSATAVLAARYLFERTRGEYATLPAGTAELPRMHEFILTLKPEDFARVEAAGVAKTSIMSSLGKLFLDFGFHAPTVAWPEMLGIMFEPTESYTKAELDRLADATLAILELVREDPELLKRAPLTTPTSRIDEVAANRDLCVSEQLAELPPLPADRVPLDQITAMSIPELAASLREAASV</sequence>
<evidence type="ECO:0000259" key="7">
    <source>
        <dbReference type="Pfam" id="PF02347"/>
    </source>
</evidence>